<organism evidence="3 4">
    <name type="scientific">Cupriavidus pauculus</name>
    <dbReference type="NCBI Taxonomy" id="82633"/>
    <lineage>
        <taxon>Bacteria</taxon>
        <taxon>Pseudomonadati</taxon>
        <taxon>Pseudomonadota</taxon>
        <taxon>Betaproteobacteria</taxon>
        <taxon>Burkholderiales</taxon>
        <taxon>Burkholderiaceae</taxon>
        <taxon>Cupriavidus</taxon>
    </lineage>
</organism>
<protein>
    <submittedName>
        <fullName evidence="3">Flp pilus assembly protein CpaB</fullName>
    </submittedName>
</protein>
<dbReference type="OrthoDB" id="8776995at2"/>
<evidence type="ECO:0000313" key="4">
    <source>
        <dbReference type="Proteomes" id="UP000270411"/>
    </source>
</evidence>
<accession>A0A3G8H736</accession>
<dbReference type="NCBIfam" id="TIGR03177">
    <property type="entry name" value="pilus_cpaB"/>
    <property type="match status" value="1"/>
</dbReference>
<reference evidence="4" key="1">
    <citation type="submission" date="2018-11" db="EMBL/GenBank/DDBJ databases">
        <title>FDA dAtabase for Regulatory Grade micrObial Sequences (FDA-ARGOS): Supporting development and validation of Infectious Disease Dx tests.</title>
        <authorList>
            <person name="Goldberg B."/>
            <person name="Campos J."/>
            <person name="Tallon L."/>
            <person name="Sadzewicz L."/>
            <person name="Zhao X."/>
            <person name="Vavikolanu K."/>
            <person name="Mehta A."/>
            <person name="Aluvathingal J."/>
            <person name="Nadendla S."/>
            <person name="Geyer C."/>
            <person name="Nandy P."/>
            <person name="Yan Y."/>
            <person name="Sichtig H."/>
        </authorList>
    </citation>
    <scope>NUCLEOTIDE SEQUENCE [LARGE SCALE GENOMIC DNA]</scope>
    <source>
        <strain evidence="4">FDAARGOS_614</strain>
    </source>
</reference>
<evidence type="ECO:0000259" key="2">
    <source>
        <dbReference type="SMART" id="SM00858"/>
    </source>
</evidence>
<dbReference type="Pfam" id="PF08666">
    <property type="entry name" value="SAF"/>
    <property type="match status" value="1"/>
</dbReference>
<evidence type="ECO:0000313" key="3">
    <source>
        <dbReference type="EMBL" id="AZG16198.1"/>
    </source>
</evidence>
<feature type="compositionally biased region" description="Low complexity" evidence="1">
    <location>
        <begin position="268"/>
        <end position="281"/>
    </location>
</feature>
<dbReference type="InterPro" id="IPR031571">
    <property type="entry name" value="RcpC_dom"/>
</dbReference>
<dbReference type="CDD" id="cd11614">
    <property type="entry name" value="SAF_CpaB_FlgA_like"/>
    <property type="match status" value="1"/>
</dbReference>
<feature type="compositionally biased region" description="Pro residues" evidence="1">
    <location>
        <begin position="282"/>
        <end position="292"/>
    </location>
</feature>
<proteinExistence type="predicted"/>
<dbReference type="KEGG" id="cpau:EHF44_22615"/>
<dbReference type="Proteomes" id="UP000270411">
    <property type="component" value="Chromosome 2"/>
</dbReference>
<sequence length="318" mass="33085">MSSKQIRILAIVLLVLAALLAVMAWQVARTQSVAIPHAKARPAHAVVVTTRAVEAGKPLTADALAVMELPIDPAGAYQDAARVVGQVPVVNLGANVPVLEGQLLSGLARQIPDGERALAVAVDEVIGVGHQVQPGDFVDVFVTLRRDSQEIGESQSRLLLSHLRVLAYGSGSVSDTRKVQAEQMMARREGAKTAVLSVPVDQVGKLAMAQQAGRLVLALRNPADPSMPSDGMYAEPPAVLPARAGVPAEAQRSPVDRAAAGISLVGLAGPNAAPTPRTTAQPPRPLPAPVPAAPATRREPQDNPVGVEVIRAGKRAIE</sequence>
<evidence type="ECO:0000256" key="1">
    <source>
        <dbReference type="SAM" id="MobiDB-lite"/>
    </source>
</evidence>
<dbReference type="InterPro" id="IPR017592">
    <property type="entry name" value="Pilus_assmbl_Flp-typ_CpaB"/>
</dbReference>
<dbReference type="Pfam" id="PF16976">
    <property type="entry name" value="RcpC"/>
    <property type="match status" value="1"/>
</dbReference>
<name>A0A3G8H736_9BURK</name>
<dbReference type="InterPro" id="IPR013974">
    <property type="entry name" value="SAF"/>
</dbReference>
<gene>
    <name evidence="3" type="primary">cpaB</name>
    <name evidence="3" type="ORF">EHF44_22615</name>
</gene>
<dbReference type="AlphaFoldDB" id="A0A3G8H736"/>
<feature type="region of interest" description="Disordered" evidence="1">
    <location>
        <begin position="267"/>
        <end position="306"/>
    </location>
</feature>
<feature type="domain" description="SAF" evidence="2">
    <location>
        <begin position="44"/>
        <end position="104"/>
    </location>
</feature>
<dbReference type="EMBL" id="CP033970">
    <property type="protein sequence ID" value="AZG16198.1"/>
    <property type="molecule type" value="Genomic_DNA"/>
</dbReference>
<dbReference type="SMART" id="SM00858">
    <property type="entry name" value="SAF"/>
    <property type="match status" value="1"/>
</dbReference>
<dbReference type="RefSeq" id="WP_124685929.1">
    <property type="nucleotide sequence ID" value="NZ_CP033970.1"/>
</dbReference>